<keyword evidence="5 9" id="KW-0812">Transmembrane</keyword>
<gene>
    <name evidence="11" type="ORF">E3Q22_03863</name>
</gene>
<dbReference type="EMBL" id="SPRC01000057">
    <property type="protein sequence ID" value="TIB75757.1"/>
    <property type="molecule type" value="Genomic_DNA"/>
</dbReference>
<dbReference type="PANTHER" id="PTHR15642">
    <property type="entry name" value="CYTOCHROME C OXIDASE ASSEMBLY FACTOR 3, MITOCHONDRIAL"/>
    <property type="match status" value="1"/>
</dbReference>
<feature type="transmembrane region" description="Helical" evidence="9">
    <location>
        <begin position="29"/>
        <end position="50"/>
    </location>
</feature>
<evidence type="ECO:0000256" key="6">
    <source>
        <dbReference type="ARBA" id="ARBA00022989"/>
    </source>
</evidence>
<comment type="similarity">
    <text evidence="3 9">Belongs to the COA3 family.</text>
</comment>
<evidence type="ECO:0000313" key="11">
    <source>
        <dbReference type="EMBL" id="TIB75757.1"/>
    </source>
</evidence>
<evidence type="ECO:0000313" key="12">
    <source>
        <dbReference type="Proteomes" id="UP000310685"/>
    </source>
</evidence>
<sequence>MVHFKGEYNSYRPNKYDMSNGLRRARVPFLYKNLLTGFVILTFTSTVYIYSIAAVNQDDFSDVKPMRRDKEIESISSNITSSSPPSNQPQHRGILNKLLELNGYKTSSSLIINNAPNL</sequence>
<evidence type="ECO:0000256" key="9">
    <source>
        <dbReference type="RuleBase" id="RU367056"/>
    </source>
</evidence>
<dbReference type="PANTHER" id="PTHR15642:SF3">
    <property type="entry name" value="CYTOCHROME C OXIDASE ASSEMBLY FACTOR 3 HOMOLOG, MITOCHONDRIAL"/>
    <property type="match status" value="1"/>
</dbReference>
<evidence type="ECO:0000259" key="10">
    <source>
        <dbReference type="Pfam" id="PF09813"/>
    </source>
</evidence>
<dbReference type="AlphaFoldDB" id="A0A4T0LZZ7"/>
<evidence type="ECO:0000256" key="7">
    <source>
        <dbReference type="ARBA" id="ARBA00023128"/>
    </source>
</evidence>
<name>A0A4T0LZZ7_9BASI</name>
<evidence type="ECO:0000256" key="1">
    <source>
        <dbReference type="ARBA" id="ARBA00003064"/>
    </source>
</evidence>
<evidence type="ECO:0000256" key="5">
    <source>
        <dbReference type="ARBA" id="ARBA00022692"/>
    </source>
</evidence>
<dbReference type="InterPro" id="IPR018628">
    <property type="entry name" value="Coa3_CC"/>
</dbReference>
<comment type="function">
    <text evidence="1 9">Required for assembly of cytochrome c oxidase (complex IV).</text>
</comment>
<evidence type="ECO:0000256" key="8">
    <source>
        <dbReference type="ARBA" id="ARBA00023136"/>
    </source>
</evidence>
<protein>
    <recommendedName>
        <fullName evidence="9">Cytochrome c oxidase assembly factor 3</fullName>
    </recommendedName>
</protein>
<dbReference type="Proteomes" id="UP000310685">
    <property type="component" value="Unassembled WGS sequence"/>
</dbReference>
<dbReference type="Pfam" id="PF09813">
    <property type="entry name" value="Coa3_cc"/>
    <property type="match status" value="1"/>
</dbReference>
<evidence type="ECO:0000256" key="2">
    <source>
        <dbReference type="ARBA" id="ARBA00004304"/>
    </source>
</evidence>
<dbReference type="InterPro" id="IPR041752">
    <property type="entry name" value="Coa3"/>
</dbReference>
<comment type="subunit">
    <text evidence="4 9">Component of 250-400 kDa complexes called cytochrome oxidase assembly intermediates or COA complexes.</text>
</comment>
<reference evidence="11 12" key="1">
    <citation type="submission" date="2019-03" db="EMBL/GenBank/DDBJ databases">
        <title>Sequencing 25 genomes of Wallemia mellicola.</title>
        <authorList>
            <person name="Gostincar C."/>
        </authorList>
    </citation>
    <scope>NUCLEOTIDE SEQUENCE [LARGE SCALE GENOMIC DNA]</scope>
    <source>
        <strain evidence="11 12">EXF-6152</strain>
    </source>
</reference>
<proteinExistence type="inferred from homology"/>
<keyword evidence="7 9" id="KW-0496">Mitochondrion</keyword>
<comment type="caution">
    <text evidence="11">The sequence shown here is derived from an EMBL/GenBank/DDBJ whole genome shotgun (WGS) entry which is preliminary data.</text>
</comment>
<dbReference type="GO" id="GO:0033617">
    <property type="term" value="P:mitochondrial respiratory chain complex IV assembly"/>
    <property type="evidence" value="ECO:0007669"/>
    <property type="project" value="UniProtKB-UniRule"/>
</dbReference>
<comment type="subcellular location">
    <subcellularLocation>
        <location evidence="2">Mitochondrion membrane</location>
        <topology evidence="2">Single-pass membrane protein</topology>
    </subcellularLocation>
</comment>
<accession>A0A4T0LZZ7</accession>
<keyword evidence="8 9" id="KW-0472">Membrane</keyword>
<dbReference type="GO" id="GO:0005743">
    <property type="term" value="C:mitochondrial inner membrane"/>
    <property type="evidence" value="ECO:0007669"/>
    <property type="project" value="UniProtKB-UniRule"/>
</dbReference>
<organism evidence="11 12">
    <name type="scientific">Wallemia mellicola</name>
    <dbReference type="NCBI Taxonomy" id="1708541"/>
    <lineage>
        <taxon>Eukaryota</taxon>
        <taxon>Fungi</taxon>
        <taxon>Dikarya</taxon>
        <taxon>Basidiomycota</taxon>
        <taxon>Wallemiomycotina</taxon>
        <taxon>Wallemiomycetes</taxon>
        <taxon>Wallemiales</taxon>
        <taxon>Wallemiaceae</taxon>
        <taxon>Wallemia</taxon>
    </lineage>
</organism>
<keyword evidence="6 9" id="KW-1133">Transmembrane helix</keyword>
<evidence type="ECO:0000256" key="4">
    <source>
        <dbReference type="ARBA" id="ARBA00011351"/>
    </source>
</evidence>
<evidence type="ECO:0000256" key="3">
    <source>
        <dbReference type="ARBA" id="ARBA00007035"/>
    </source>
</evidence>
<keyword evidence="9" id="KW-0999">Mitochondrion inner membrane</keyword>
<feature type="domain" description="Cytochrome c oxidase assembly factor 3 mitochondrial coiled-coil" evidence="10">
    <location>
        <begin position="21"/>
        <end position="67"/>
    </location>
</feature>